<feature type="transmembrane region" description="Helical" evidence="3">
    <location>
        <begin position="7"/>
        <end position="22"/>
    </location>
</feature>
<evidence type="ECO:0000256" key="1">
    <source>
        <dbReference type="ARBA" id="ARBA00022729"/>
    </source>
</evidence>
<proteinExistence type="predicted"/>
<dbReference type="SUPFAM" id="SSF57302">
    <property type="entry name" value="Snake toxin-like"/>
    <property type="match status" value="1"/>
</dbReference>
<dbReference type="AlphaFoldDB" id="A0A1B6EG04"/>
<dbReference type="PANTHER" id="PTHR10036">
    <property type="entry name" value="CD59 GLYCOPROTEIN"/>
    <property type="match status" value="1"/>
</dbReference>
<reference evidence="4" key="1">
    <citation type="submission" date="2015-12" db="EMBL/GenBank/DDBJ databases">
        <title>De novo transcriptome assembly of four potential Pierce s Disease insect vectors from Arizona vineyards.</title>
        <authorList>
            <person name="Tassone E.E."/>
        </authorList>
    </citation>
    <scope>NUCLEOTIDE SEQUENCE</scope>
</reference>
<keyword evidence="1" id="KW-0732">Signal</keyword>
<dbReference type="InterPro" id="IPR045860">
    <property type="entry name" value="Snake_toxin-like_sf"/>
</dbReference>
<dbReference type="PANTHER" id="PTHR10036:SF3">
    <property type="entry name" value="PROTEIN SLEEPLESS-RELATED"/>
    <property type="match status" value="1"/>
</dbReference>
<evidence type="ECO:0000256" key="2">
    <source>
        <dbReference type="ARBA" id="ARBA00023157"/>
    </source>
</evidence>
<gene>
    <name evidence="4" type="ORF">g.35761</name>
</gene>
<dbReference type="Gene3D" id="2.10.60.10">
    <property type="entry name" value="CD59"/>
    <property type="match status" value="1"/>
</dbReference>
<keyword evidence="3" id="KW-0472">Membrane</keyword>
<evidence type="ECO:0008006" key="5">
    <source>
        <dbReference type="Google" id="ProtNLM"/>
    </source>
</evidence>
<evidence type="ECO:0000256" key="3">
    <source>
        <dbReference type="SAM" id="Phobius"/>
    </source>
</evidence>
<sequence>MFLKKTIWIYLFVVILNVYFGSCLECYVCSEQDENTEKCLKTIKTCQYGEDMCLTEIKWGTQPYWSQGAKKQYFISKRCATKKICEKTRSKYMPYCTHLWYQDWKCSECCAGDRCNYYVITGSSMAKANSLVITTGIILFFFVRRYF</sequence>
<keyword evidence="3" id="KW-0812">Transmembrane</keyword>
<protein>
    <recommendedName>
        <fullName evidence="5">UPAR/Ly6 domain-containing protein</fullName>
    </recommendedName>
</protein>
<dbReference type="CDD" id="cd23599">
    <property type="entry name" value="TFP_LU_ECD_Cold"/>
    <property type="match status" value="1"/>
</dbReference>
<feature type="transmembrane region" description="Helical" evidence="3">
    <location>
        <begin position="117"/>
        <end position="143"/>
    </location>
</feature>
<evidence type="ECO:0000313" key="4">
    <source>
        <dbReference type="EMBL" id="JAS36821.1"/>
    </source>
</evidence>
<organism evidence="4">
    <name type="scientific">Clastoptera arizonana</name>
    <name type="common">Arizona spittle bug</name>
    <dbReference type="NCBI Taxonomy" id="38151"/>
    <lineage>
        <taxon>Eukaryota</taxon>
        <taxon>Metazoa</taxon>
        <taxon>Ecdysozoa</taxon>
        <taxon>Arthropoda</taxon>
        <taxon>Hexapoda</taxon>
        <taxon>Insecta</taxon>
        <taxon>Pterygota</taxon>
        <taxon>Neoptera</taxon>
        <taxon>Paraneoptera</taxon>
        <taxon>Hemiptera</taxon>
        <taxon>Auchenorrhyncha</taxon>
        <taxon>Cercopoidea</taxon>
        <taxon>Clastopteridae</taxon>
        <taxon>Clastoptera</taxon>
    </lineage>
</organism>
<keyword evidence="3" id="KW-1133">Transmembrane helix</keyword>
<name>A0A1B6EG04_9HEMI</name>
<accession>A0A1B6EG04</accession>
<dbReference type="EMBL" id="GEDC01000477">
    <property type="protein sequence ID" value="JAS36821.1"/>
    <property type="molecule type" value="Transcribed_RNA"/>
</dbReference>
<keyword evidence="2" id="KW-1015">Disulfide bond</keyword>